<keyword evidence="2" id="KW-1185">Reference proteome</keyword>
<name>A0A284RE26_ARMOS</name>
<proteinExistence type="predicted"/>
<dbReference type="Proteomes" id="UP000219338">
    <property type="component" value="Unassembled WGS sequence"/>
</dbReference>
<organism evidence="1 2">
    <name type="scientific">Armillaria ostoyae</name>
    <name type="common">Armillaria root rot fungus</name>
    <dbReference type="NCBI Taxonomy" id="47428"/>
    <lineage>
        <taxon>Eukaryota</taxon>
        <taxon>Fungi</taxon>
        <taxon>Dikarya</taxon>
        <taxon>Basidiomycota</taxon>
        <taxon>Agaricomycotina</taxon>
        <taxon>Agaricomycetes</taxon>
        <taxon>Agaricomycetidae</taxon>
        <taxon>Agaricales</taxon>
        <taxon>Marasmiineae</taxon>
        <taxon>Physalacriaceae</taxon>
        <taxon>Armillaria</taxon>
    </lineage>
</organism>
<accession>A0A284RE26</accession>
<evidence type="ECO:0000313" key="1">
    <source>
        <dbReference type="EMBL" id="SJL06975.1"/>
    </source>
</evidence>
<reference evidence="2" key="1">
    <citation type="journal article" date="2017" name="Nat. Ecol. Evol.">
        <title>Genome expansion and lineage-specific genetic innovations in the forest pathogenic fungi Armillaria.</title>
        <authorList>
            <person name="Sipos G."/>
            <person name="Prasanna A.N."/>
            <person name="Walter M.C."/>
            <person name="O'Connor E."/>
            <person name="Balint B."/>
            <person name="Krizsan K."/>
            <person name="Kiss B."/>
            <person name="Hess J."/>
            <person name="Varga T."/>
            <person name="Slot J."/>
            <person name="Riley R."/>
            <person name="Boka B."/>
            <person name="Rigling D."/>
            <person name="Barry K."/>
            <person name="Lee J."/>
            <person name="Mihaltcheva S."/>
            <person name="LaButti K."/>
            <person name="Lipzen A."/>
            <person name="Waldron R."/>
            <person name="Moloney N.M."/>
            <person name="Sperisen C."/>
            <person name="Kredics L."/>
            <person name="Vagvoelgyi C."/>
            <person name="Patrignani A."/>
            <person name="Fitzpatrick D."/>
            <person name="Nagy I."/>
            <person name="Doyle S."/>
            <person name="Anderson J.B."/>
            <person name="Grigoriev I.V."/>
            <person name="Gueldener U."/>
            <person name="Muensterkoetter M."/>
            <person name="Nagy L.G."/>
        </authorList>
    </citation>
    <scope>NUCLEOTIDE SEQUENCE [LARGE SCALE GENOMIC DNA]</scope>
    <source>
        <strain evidence="2">C18/9</strain>
    </source>
</reference>
<evidence type="ECO:0000313" key="2">
    <source>
        <dbReference type="Proteomes" id="UP000219338"/>
    </source>
</evidence>
<protein>
    <submittedName>
        <fullName evidence="1">Uncharacterized protein</fullName>
    </submittedName>
</protein>
<dbReference type="AlphaFoldDB" id="A0A284RE26"/>
<dbReference type="EMBL" id="FUEG01000007">
    <property type="protein sequence ID" value="SJL06975.1"/>
    <property type="molecule type" value="Genomic_DNA"/>
</dbReference>
<sequence>MAYDFTSLDNLYSLSVFDRKGKLPFRLQPPSTIGLDSDMLIDQPKQRFSSACL</sequence>
<gene>
    <name evidence="1" type="ORF">ARMOST_10317</name>
</gene>